<keyword evidence="2 5" id="KW-0238">DNA-binding</keyword>
<dbReference type="RefSeq" id="WP_179753187.1">
    <property type="nucleotide sequence ID" value="NZ_JACCBU010000001.1"/>
</dbReference>
<evidence type="ECO:0000313" key="5">
    <source>
        <dbReference type="EMBL" id="NYE72407.1"/>
    </source>
</evidence>
<dbReference type="AlphaFoldDB" id="A0A7Y9LC37"/>
<evidence type="ECO:0000256" key="1">
    <source>
        <dbReference type="ARBA" id="ARBA00023015"/>
    </source>
</evidence>
<protein>
    <submittedName>
        <fullName evidence="5">AraC-like DNA-binding protein</fullName>
    </submittedName>
</protein>
<feature type="domain" description="HTH araC/xylS-type" evidence="4">
    <location>
        <begin position="109"/>
        <end position="207"/>
    </location>
</feature>
<organism evidence="5 6">
    <name type="scientific">Microlunatus parietis</name>
    <dbReference type="NCBI Taxonomy" id="682979"/>
    <lineage>
        <taxon>Bacteria</taxon>
        <taxon>Bacillati</taxon>
        <taxon>Actinomycetota</taxon>
        <taxon>Actinomycetes</taxon>
        <taxon>Propionibacteriales</taxon>
        <taxon>Propionibacteriaceae</taxon>
        <taxon>Microlunatus</taxon>
    </lineage>
</organism>
<dbReference type="SUPFAM" id="SSF46689">
    <property type="entry name" value="Homeodomain-like"/>
    <property type="match status" value="2"/>
</dbReference>
<comment type="caution">
    <text evidence="5">The sequence shown here is derived from an EMBL/GenBank/DDBJ whole genome shotgun (WGS) entry which is preliminary data.</text>
</comment>
<evidence type="ECO:0000259" key="4">
    <source>
        <dbReference type="PROSITE" id="PS01124"/>
    </source>
</evidence>
<dbReference type="PROSITE" id="PS01124">
    <property type="entry name" value="HTH_ARAC_FAMILY_2"/>
    <property type="match status" value="1"/>
</dbReference>
<dbReference type="Pfam" id="PF12833">
    <property type="entry name" value="HTH_18"/>
    <property type="match status" value="1"/>
</dbReference>
<gene>
    <name evidence="5" type="ORF">BKA15_003736</name>
</gene>
<keyword evidence="3" id="KW-0804">Transcription</keyword>
<dbReference type="Gene3D" id="1.10.10.60">
    <property type="entry name" value="Homeodomain-like"/>
    <property type="match status" value="2"/>
</dbReference>
<keyword evidence="1" id="KW-0805">Transcription regulation</keyword>
<evidence type="ECO:0000256" key="3">
    <source>
        <dbReference type="ARBA" id="ARBA00023163"/>
    </source>
</evidence>
<reference evidence="5 6" key="1">
    <citation type="submission" date="2020-07" db="EMBL/GenBank/DDBJ databases">
        <title>Sequencing the genomes of 1000 actinobacteria strains.</title>
        <authorList>
            <person name="Klenk H.-P."/>
        </authorList>
    </citation>
    <scope>NUCLEOTIDE SEQUENCE [LARGE SCALE GENOMIC DNA]</scope>
    <source>
        <strain evidence="5 6">DSM 22083</strain>
    </source>
</reference>
<accession>A0A7Y9LC37</accession>
<keyword evidence="6" id="KW-1185">Reference proteome</keyword>
<sequence>MITTVHLIPRHRLDHPIELAVPHEPDEPLADASWRADGPLQLPQGPFLSHDRERPGLAALIDYVGRTWRRRQPPIGLALRLGAILVFELNAGVLQAEPYEDPALPPRLRRAMAWARGHLYRSITVDDLCSAADVSPSTLRRQFRRHLGTSPLLWVQQLRLQRATDLLSESMLGIGHIAQRLGFSDRHYFARLFARSYGMSPSEWRRRRAQH</sequence>
<name>A0A7Y9LC37_9ACTN</name>
<dbReference type="PRINTS" id="PR00032">
    <property type="entry name" value="HTHARAC"/>
</dbReference>
<dbReference type="EMBL" id="JACCBU010000001">
    <property type="protein sequence ID" value="NYE72407.1"/>
    <property type="molecule type" value="Genomic_DNA"/>
</dbReference>
<dbReference type="SMART" id="SM00342">
    <property type="entry name" value="HTH_ARAC"/>
    <property type="match status" value="1"/>
</dbReference>
<dbReference type="Proteomes" id="UP000569914">
    <property type="component" value="Unassembled WGS sequence"/>
</dbReference>
<dbReference type="InterPro" id="IPR018060">
    <property type="entry name" value="HTH_AraC"/>
</dbReference>
<evidence type="ECO:0000313" key="6">
    <source>
        <dbReference type="Proteomes" id="UP000569914"/>
    </source>
</evidence>
<dbReference type="InterPro" id="IPR020449">
    <property type="entry name" value="Tscrpt_reg_AraC-type_HTH"/>
</dbReference>
<dbReference type="GO" id="GO:0043565">
    <property type="term" value="F:sequence-specific DNA binding"/>
    <property type="evidence" value="ECO:0007669"/>
    <property type="project" value="InterPro"/>
</dbReference>
<dbReference type="InterPro" id="IPR050204">
    <property type="entry name" value="AraC_XylS_family_regulators"/>
</dbReference>
<evidence type="ECO:0000256" key="2">
    <source>
        <dbReference type="ARBA" id="ARBA00023125"/>
    </source>
</evidence>
<proteinExistence type="predicted"/>
<dbReference type="PANTHER" id="PTHR46796">
    <property type="entry name" value="HTH-TYPE TRANSCRIPTIONAL ACTIVATOR RHAS-RELATED"/>
    <property type="match status" value="1"/>
</dbReference>
<dbReference type="InterPro" id="IPR009057">
    <property type="entry name" value="Homeodomain-like_sf"/>
</dbReference>
<dbReference type="GO" id="GO:0003700">
    <property type="term" value="F:DNA-binding transcription factor activity"/>
    <property type="evidence" value="ECO:0007669"/>
    <property type="project" value="InterPro"/>
</dbReference>